<dbReference type="VEuPathDB" id="FungiDB:MYCFIDRAFT_81249"/>
<dbReference type="Proteomes" id="UP000016932">
    <property type="component" value="Unassembled WGS sequence"/>
</dbReference>
<sequence length="105" mass="11357">MSPNNIGVLARRGDLEDEPAEEADEGERCKGDQSGGARRFVSTLSVGMDVRCPIVGARPIHPSMLPVECSSLRPAGKFGLWMFSELMCIGSLVDNMSGMAWKDVE</sequence>
<proteinExistence type="predicted"/>
<evidence type="ECO:0000256" key="1">
    <source>
        <dbReference type="SAM" id="MobiDB-lite"/>
    </source>
</evidence>
<reference evidence="2 3" key="1">
    <citation type="journal article" date="2012" name="PLoS Pathog.">
        <title>Diverse lifestyles and strategies of plant pathogenesis encoded in the genomes of eighteen Dothideomycetes fungi.</title>
        <authorList>
            <person name="Ohm R.A."/>
            <person name="Feau N."/>
            <person name="Henrissat B."/>
            <person name="Schoch C.L."/>
            <person name="Horwitz B.A."/>
            <person name="Barry K.W."/>
            <person name="Condon B.J."/>
            <person name="Copeland A.C."/>
            <person name="Dhillon B."/>
            <person name="Glaser F."/>
            <person name="Hesse C.N."/>
            <person name="Kosti I."/>
            <person name="LaButti K."/>
            <person name="Lindquist E.A."/>
            <person name="Lucas S."/>
            <person name="Salamov A.A."/>
            <person name="Bradshaw R.E."/>
            <person name="Ciuffetti L."/>
            <person name="Hamelin R.C."/>
            <person name="Kema G.H.J."/>
            <person name="Lawrence C."/>
            <person name="Scott J.A."/>
            <person name="Spatafora J.W."/>
            <person name="Turgeon B.G."/>
            <person name="de Wit P.J.G.M."/>
            <person name="Zhong S."/>
            <person name="Goodwin S.B."/>
            <person name="Grigoriev I.V."/>
        </authorList>
    </citation>
    <scope>NUCLEOTIDE SEQUENCE [LARGE SCALE GENOMIC DNA]</scope>
    <source>
        <strain evidence="2 3">CIRAD86</strain>
    </source>
</reference>
<keyword evidence="3" id="KW-1185">Reference proteome</keyword>
<protein>
    <submittedName>
        <fullName evidence="2">Uncharacterized protein</fullName>
    </submittedName>
</protein>
<evidence type="ECO:0000313" key="3">
    <source>
        <dbReference type="Proteomes" id="UP000016932"/>
    </source>
</evidence>
<feature type="region of interest" description="Disordered" evidence="1">
    <location>
        <begin position="1"/>
        <end position="35"/>
    </location>
</feature>
<dbReference type="KEGG" id="pfj:MYCFIDRAFT_81249"/>
<dbReference type="AlphaFoldDB" id="M3ART9"/>
<dbReference type="HOGENOM" id="CLU_2237777_0_0_1"/>
<accession>M3ART9</accession>
<dbReference type="EMBL" id="KB446562">
    <property type="protein sequence ID" value="EME79783.1"/>
    <property type="molecule type" value="Genomic_DNA"/>
</dbReference>
<name>M3ART9_PSEFD</name>
<dbReference type="GeneID" id="19341816"/>
<organism evidence="2 3">
    <name type="scientific">Pseudocercospora fijiensis (strain CIRAD86)</name>
    <name type="common">Black leaf streak disease fungus</name>
    <name type="synonym">Mycosphaerella fijiensis</name>
    <dbReference type="NCBI Taxonomy" id="383855"/>
    <lineage>
        <taxon>Eukaryota</taxon>
        <taxon>Fungi</taxon>
        <taxon>Dikarya</taxon>
        <taxon>Ascomycota</taxon>
        <taxon>Pezizomycotina</taxon>
        <taxon>Dothideomycetes</taxon>
        <taxon>Dothideomycetidae</taxon>
        <taxon>Mycosphaerellales</taxon>
        <taxon>Mycosphaerellaceae</taxon>
        <taxon>Pseudocercospora</taxon>
    </lineage>
</organism>
<dbReference type="RefSeq" id="XP_007930414.1">
    <property type="nucleotide sequence ID" value="XM_007932223.1"/>
</dbReference>
<evidence type="ECO:0000313" key="2">
    <source>
        <dbReference type="EMBL" id="EME79783.1"/>
    </source>
</evidence>
<gene>
    <name evidence="2" type="ORF">MYCFIDRAFT_81249</name>
</gene>
<feature type="compositionally biased region" description="Acidic residues" evidence="1">
    <location>
        <begin position="15"/>
        <end position="25"/>
    </location>
</feature>